<evidence type="ECO:0000259" key="6">
    <source>
        <dbReference type="Pfam" id="PF01979"/>
    </source>
</evidence>
<name>A0A444WBM1_9FLAO</name>
<evidence type="ECO:0000256" key="4">
    <source>
        <dbReference type="ARBA" id="ARBA00022723"/>
    </source>
</evidence>
<sequence>MNRILIKNAKIVNEGSIFEGDLLIEDKYIKEIADSISAKSSDIKIIDAEGNYLIPGAIDDQVHFREPGLTHKGNIETESRAAVAGGITSFIEQPNTVPNAVTQELLEEKYQRAAETSYANYSFMMGGTNDNLEEVLKTNPKNVAGIKLFLGSSTGNMLVDNEEVLEKIFSSTPMLIAVHCEDEATIRENLEKYKEEFGDDIPMKYHPLIRSAEACYKSSSKAIELAKKTGARLHIFHVSTAIETELFTNKIPLEEKKITAEVCVHHLWFSDADYEKKGSLIKWNPAVKTSADRDALWEALLDDRIDVIATDHAPHTLEEKKNPYTSAPSGGPLVQHAVVAMFEAYHQGKISIEKIVEKMAHNPAKLFKIEKRGFIREGYYADLAIVNPGMPWSVKKENILYKCGWSPFEGTNFKSRITHTFVNGQLVYNNSKVKDIRCGERLLFDRE</sequence>
<dbReference type="Gene3D" id="2.30.40.10">
    <property type="entry name" value="Urease, subunit C, domain 1"/>
    <property type="match status" value="1"/>
</dbReference>
<dbReference type="CDD" id="cd01318">
    <property type="entry name" value="DHOase_IIb"/>
    <property type="match status" value="1"/>
</dbReference>
<evidence type="ECO:0000256" key="3">
    <source>
        <dbReference type="ARBA" id="ARBA00010286"/>
    </source>
</evidence>
<dbReference type="GO" id="GO:0005737">
    <property type="term" value="C:cytoplasm"/>
    <property type="evidence" value="ECO:0007669"/>
    <property type="project" value="TreeGrafter"/>
</dbReference>
<comment type="similarity">
    <text evidence="3">Belongs to the metallo-dependent hydrolases superfamily. DHOase family. Class I DHOase subfamily.</text>
</comment>
<dbReference type="AlphaFoldDB" id="A0A444WBM1"/>
<dbReference type="InterPro" id="IPR011059">
    <property type="entry name" value="Metal-dep_hydrolase_composite"/>
</dbReference>
<dbReference type="NCBIfam" id="TIGR00857">
    <property type="entry name" value="pyrC_multi"/>
    <property type="match status" value="1"/>
</dbReference>
<comment type="cofactor">
    <cofactor evidence="1">
        <name>Zn(2+)</name>
        <dbReference type="ChEBI" id="CHEBI:29105"/>
    </cofactor>
</comment>
<dbReference type="PROSITE" id="PS00483">
    <property type="entry name" value="DIHYDROOROTASE_2"/>
    <property type="match status" value="1"/>
</dbReference>
<dbReference type="GO" id="GO:0006145">
    <property type="term" value="P:purine nucleobase catabolic process"/>
    <property type="evidence" value="ECO:0007669"/>
    <property type="project" value="TreeGrafter"/>
</dbReference>
<accession>A0A444WBM1</accession>
<comment type="function">
    <text evidence="2">Catalyzes the reversible cyclization of carbamoyl aspartate to dihydroorotate.</text>
</comment>
<dbReference type="InterPro" id="IPR032466">
    <property type="entry name" value="Metal_Hydrolase"/>
</dbReference>
<feature type="domain" description="Amidohydrolase-related" evidence="6">
    <location>
        <begin position="52"/>
        <end position="427"/>
    </location>
</feature>
<dbReference type="EMBL" id="JUIW01000005">
    <property type="protein sequence ID" value="RYJ43227.1"/>
    <property type="molecule type" value="Genomic_DNA"/>
</dbReference>
<dbReference type="InterPro" id="IPR050138">
    <property type="entry name" value="DHOase/Allantoinase_Hydrolase"/>
</dbReference>
<protein>
    <submittedName>
        <fullName evidence="7">Dihydroorotase</fullName>
    </submittedName>
</protein>
<dbReference type="SUPFAM" id="SSF51338">
    <property type="entry name" value="Composite domain of metallo-dependent hydrolases"/>
    <property type="match status" value="1"/>
</dbReference>
<evidence type="ECO:0000256" key="2">
    <source>
        <dbReference type="ARBA" id="ARBA00002368"/>
    </source>
</evidence>
<dbReference type="InterPro" id="IPR002195">
    <property type="entry name" value="Dihydroorotase_CS"/>
</dbReference>
<dbReference type="Gene3D" id="3.20.20.140">
    <property type="entry name" value="Metal-dependent hydrolases"/>
    <property type="match status" value="1"/>
</dbReference>
<dbReference type="GO" id="GO:0046872">
    <property type="term" value="F:metal ion binding"/>
    <property type="evidence" value="ECO:0007669"/>
    <property type="project" value="UniProtKB-KW"/>
</dbReference>
<dbReference type="NCBIfam" id="NF006688">
    <property type="entry name" value="PRK09236.1"/>
    <property type="match status" value="1"/>
</dbReference>
<keyword evidence="5" id="KW-0378">Hydrolase</keyword>
<dbReference type="Proteomes" id="UP000289775">
    <property type="component" value="Unassembled WGS sequence"/>
</dbReference>
<dbReference type="Pfam" id="PF01979">
    <property type="entry name" value="Amidohydro_1"/>
    <property type="match status" value="1"/>
</dbReference>
<evidence type="ECO:0000313" key="8">
    <source>
        <dbReference type="Proteomes" id="UP000289775"/>
    </source>
</evidence>
<proteinExistence type="inferred from homology"/>
<reference evidence="7 8" key="1">
    <citation type="submission" date="2014-12" db="EMBL/GenBank/DDBJ databases">
        <title>Genome sequence of Flavobacterium beibuense RSKm HC5.</title>
        <authorList>
            <person name="Kim J.F."/>
            <person name="Song J.Y."/>
            <person name="Kwak M.-J."/>
            <person name="Lee S.-W."/>
        </authorList>
    </citation>
    <scope>NUCLEOTIDE SEQUENCE [LARGE SCALE GENOMIC DNA]</scope>
    <source>
        <strain evidence="7 8">RSKm HC5</strain>
    </source>
</reference>
<dbReference type="PANTHER" id="PTHR43668">
    <property type="entry name" value="ALLANTOINASE"/>
    <property type="match status" value="1"/>
</dbReference>
<organism evidence="7 8">
    <name type="scientific">Flavobacterium beibuense</name>
    <dbReference type="NCBI Taxonomy" id="657326"/>
    <lineage>
        <taxon>Bacteria</taxon>
        <taxon>Pseudomonadati</taxon>
        <taxon>Bacteroidota</taxon>
        <taxon>Flavobacteriia</taxon>
        <taxon>Flavobacteriales</taxon>
        <taxon>Flavobacteriaceae</taxon>
        <taxon>Flavobacterium</taxon>
    </lineage>
</organism>
<comment type="caution">
    <text evidence="7">The sequence shown here is derived from an EMBL/GenBank/DDBJ whole genome shotgun (WGS) entry which is preliminary data.</text>
</comment>
<dbReference type="GO" id="GO:0004038">
    <property type="term" value="F:allantoinase activity"/>
    <property type="evidence" value="ECO:0007669"/>
    <property type="project" value="TreeGrafter"/>
</dbReference>
<dbReference type="RefSeq" id="WP_129750709.1">
    <property type="nucleotide sequence ID" value="NZ_JUIW01000005.1"/>
</dbReference>
<evidence type="ECO:0000313" key="7">
    <source>
        <dbReference type="EMBL" id="RYJ43227.1"/>
    </source>
</evidence>
<keyword evidence="4" id="KW-0479">Metal-binding</keyword>
<keyword evidence="8" id="KW-1185">Reference proteome</keyword>
<dbReference type="SUPFAM" id="SSF51556">
    <property type="entry name" value="Metallo-dependent hydrolases"/>
    <property type="match status" value="1"/>
</dbReference>
<evidence type="ECO:0000256" key="5">
    <source>
        <dbReference type="ARBA" id="ARBA00022801"/>
    </source>
</evidence>
<dbReference type="PANTHER" id="PTHR43668:SF4">
    <property type="entry name" value="ALLANTOINASE"/>
    <property type="match status" value="1"/>
</dbReference>
<dbReference type="InterPro" id="IPR006680">
    <property type="entry name" value="Amidohydro-rel"/>
</dbReference>
<gene>
    <name evidence="7" type="ORF">NU09_1565</name>
</gene>
<evidence type="ECO:0000256" key="1">
    <source>
        <dbReference type="ARBA" id="ARBA00001947"/>
    </source>
</evidence>
<dbReference type="OrthoDB" id="9765462at2"/>